<dbReference type="EMBL" id="CP001737">
    <property type="protein sequence ID" value="ACV80527.1"/>
    <property type="molecule type" value="Genomic_DNA"/>
</dbReference>
<evidence type="ECO:0000256" key="2">
    <source>
        <dbReference type="ARBA" id="ARBA00022553"/>
    </source>
</evidence>
<dbReference type="InParanoid" id="C8XIR2"/>
<dbReference type="CDD" id="cd00833">
    <property type="entry name" value="PKS"/>
    <property type="match status" value="1"/>
</dbReference>
<dbReference type="PANTHER" id="PTHR43074:SF1">
    <property type="entry name" value="BETA-KETOACYL SYNTHASE FAMILY PROTEIN-RELATED"/>
    <property type="match status" value="1"/>
</dbReference>
<dbReference type="PROSITE" id="PS52004">
    <property type="entry name" value="KS3_2"/>
    <property type="match status" value="1"/>
</dbReference>
<dbReference type="InterPro" id="IPR014030">
    <property type="entry name" value="Ketoacyl_synth_N"/>
</dbReference>
<dbReference type="InterPro" id="IPR009081">
    <property type="entry name" value="PP-bd_ACP"/>
</dbReference>
<dbReference type="InterPro" id="IPR014031">
    <property type="entry name" value="Ketoacyl_synth_C"/>
</dbReference>
<sequence>MSQPGTTTRPPIAVVGVSALFPGSSDVTGFWRDILAGTDRMTPVPPTHWLVDDYFDADPAAIDKTYGRRGGFLDPVDLDPIAFGVPPSVVPATDTAQLLALIVAQQVLDDAVRGQFTELDRSRVSVILGVTSGQELLGAMASRMNRPMWLQGMRRAGVPEDVAQRACEQIADLHPAWAESTFPGLLGNVVAGRVANRLNLGGTNCVTDAACASSFSAISMGINELYLGDSDLVISGGVDTMNDILMYMCFSKTPALSRTEDIRPFSDQADGTMLGEGIGMVALKRLADAERDGNRIYCVINGVGASSDGRAKSVYAPVPAGQARAIEAAYAKAGYGADTVELVEAHGTGTVAGDAAEFAGLETVFNATGRADRQWCALGTVKSQIGHTKAAAGAAGLIKTIMALQHRVLPPTAKVQRPNPKLDLGASPFHLTTRALPWVRDSAHPRRGSVSSFGFGGSNFHIALSEYTGSGNRAPRRRTSDVELLVFSRADAAAIAAELEQVRQGLENADGPADLARLAWDSQRRFDSGAASRLSVLVTVTAGAADLRAKLDQAIGLLRRSPAAAFQTPTGIAYGTGAPAGELAFLFPGQGSQYPFMGADLAMQFGAAIAAWDAAADACDGPEPLPGLVFPVRTFADDEPVAQRERLTATQWAQPAIAATSLSMLRVLDAIGVRADHVAGHSFGEITALHAAGALSAADAVRVARRRGELMAQAAQIPGAMTAVVAGLDQLRELVDASADVVIANHNSPTQVVLSGPTSAIERVEGELGRLGLTFRRLPVATAFHSSVVDGAGAAFTEYLATVDVRPPVAVVHANETAAPYPTEADAVRAQLGRQLTRPVRFVELIEGMYARGVRTFLEVGPSSVLTGLVDAILGERDHRAIALDNRTKGGLGAFLGGLGQLAAAGVAIDFAPLWAEYGSPADEPAAVKPGFTIPINGANYGKPYPGDLAELVGPNPDSGSVPVTPPAPPSVPVAPVPVAPVPAPPPAVPAAAMPAAPPRSEPVVSATPPAVPSPLPSAPPSPAGGPSDEVLAVYQAVQLQTAQAHTAYLNTVAQAHGAFLQTAQQSLAAVGWLAGAETGLLPAAPVAAGVAADAPAPVIAAPAVPAPPAPSAAPSAPVPPPAPVVAVPPPTPPAPSVPSAAPAPASIEVVAGAGPSLAEVTSALVAVVADKTGYPAEMLSLEMELESDLGIDSIKRVQILSAMQDRMPQLPVVDASAMARLLTLRQIVDRLAEELGEPAVPVAPGPVEVVAGAGPSLAEVTSALVAVVAEKTGYPAEMLSLEMELESDLGIDSIKRVQILSAMQDRMPQLPVVDASAMARLLTLRQIVDHLAEELGEPVAQAVSAEPARIDQGPGPELGRLVTEAVESSGSGAGALAGLGGRVAVTDDGGGVGAALVDVLTGHGLDAELVGELTGNGYAGVVFLGGLRALTDVTDAAAVNTEAFRAARAAGSTSESFVTVSDLGGSFGRDDLDPTRAWTSGLTGLVRTAALEWPATRVQAIDIQRAARGPQDVARAIGDELLRGGQEIEVGIRADGTRLTLSSVPARVDGGAMPLGPDDVIVASGGGRGVTAATMVELARATRARFVLLGRSPLDPEPAVCAGAADDVALKRALLDDATAHGRTVTPAELGRQVRAILANREIRQTLEQIEAAGGQARYLAVDVTDADAVAQALQRVRQEVGPITGVVHGAGVLADRRIVDKTDAQFDAVFRTKVQGLRSLLAATAADELRLLCVFSSVAARTGNEGQADYAMANEVLNKVAVAERTRRGPGCIVKSFAWGPWSGGMVDDALAQRFRSMGVALLPLDVGAAMFVAEIASPQVDQVEVMIGSATLGAPAAASRGA</sequence>
<dbReference type="FunCoup" id="C8XIR2">
    <property type="interactions" value="19"/>
</dbReference>
<protein>
    <submittedName>
        <fullName evidence="7">Polyketide-type polyunsaturated fatty acid synthase PfaA</fullName>
        <ecNumber evidence="7">2.3.1.94</ecNumber>
    </submittedName>
</protein>
<feature type="domain" description="Ketosynthase family 3 (KS3)" evidence="6">
    <location>
        <begin position="9"/>
        <end position="466"/>
    </location>
</feature>
<dbReference type="PROSITE" id="PS00606">
    <property type="entry name" value="KS3_1"/>
    <property type="match status" value="1"/>
</dbReference>
<dbReference type="SUPFAM" id="SSF52151">
    <property type="entry name" value="FabD/lysophospholipase-like"/>
    <property type="match status" value="1"/>
</dbReference>
<dbReference type="SMART" id="SM00822">
    <property type="entry name" value="PKS_KR"/>
    <property type="match status" value="1"/>
</dbReference>
<gene>
    <name evidence="7" type="ordered locus">Namu_4238</name>
</gene>
<dbReference type="InterPro" id="IPR036291">
    <property type="entry name" value="NAD(P)-bd_dom_sf"/>
</dbReference>
<dbReference type="GO" id="GO:0004315">
    <property type="term" value="F:3-oxoacyl-[acyl-carrier-protein] synthase activity"/>
    <property type="evidence" value="ECO:0007669"/>
    <property type="project" value="InterPro"/>
</dbReference>
<accession>C8XIR2</accession>
<dbReference type="InterPro" id="IPR014043">
    <property type="entry name" value="Acyl_transferase_dom"/>
</dbReference>
<dbReference type="PROSITE" id="PS50075">
    <property type="entry name" value="CARRIER"/>
    <property type="match status" value="2"/>
</dbReference>
<dbReference type="InterPro" id="IPR057326">
    <property type="entry name" value="KR_dom"/>
</dbReference>
<dbReference type="Pfam" id="PF08659">
    <property type="entry name" value="KR"/>
    <property type="match status" value="1"/>
</dbReference>
<dbReference type="SUPFAM" id="SSF47336">
    <property type="entry name" value="ACP-like"/>
    <property type="match status" value="2"/>
</dbReference>
<dbReference type="InterPro" id="IPR016039">
    <property type="entry name" value="Thiolase-like"/>
</dbReference>
<keyword evidence="8" id="KW-1185">Reference proteome</keyword>
<dbReference type="InterPro" id="IPR001227">
    <property type="entry name" value="Ac_transferase_dom_sf"/>
</dbReference>
<dbReference type="InterPro" id="IPR052568">
    <property type="entry name" value="PKS-FAS_Synthase"/>
</dbReference>
<dbReference type="Pfam" id="PF00109">
    <property type="entry name" value="ketoacyl-synt"/>
    <property type="match status" value="1"/>
</dbReference>
<dbReference type="InterPro" id="IPR020841">
    <property type="entry name" value="PKS_Beta-ketoAc_synthase_dom"/>
</dbReference>
<feature type="domain" description="Carrier" evidence="5">
    <location>
        <begin position="1156"/>
        <end position="1236"/>
    </location>
</feature>
<dbReference type="SMART" id="SM00827">
    <property type="entry name" value="PKS_AT"/>
    <property type="match status" value="1"/>
</dbReference>
<dbReference type="Pfam" id="PF00698">
    <property type="entry name" value="Acyl_transf_1"/>
    <property type="match status" value="1"/>
</dbReference>
<dbReference type="CDD" id="cd08953">
    <property type="entry name" value="KR_2_SDR_x"/>
    <property type="match status" value="1"/>
</dbReference>
<dbReference type="SUPFAM" id="SSF51735">
    <property type="entry name" value="NAD(P)-binding Rossmann-fold domains"/>
    <property type="match status" value="2"/>
</dbReference>
<evidence type="ECO:0000313" key="8">
    <source>
        <dbReference type="Proteomes" id="UP000002218"/>
    </source>
</evidence>
<evidence type="ECO:0000256" key="3">
    <source>
        <dbReference type="ARBA" id="ARBA00022679"/>
    </source>
</evidence>
<evidence type="ECO:0000259" key="5">
    <source>
        <dbReference type="PROSITE" id="PS50075"/>
    </source>
</evidence>
<dbReference type="PANTHER" id="PTHR43074">
    <property type="entry name" value="OMEGA-3 POLYUNSATURATED FATTY ACID SYNTHASE PFAB-RELATED"/>
    <property type="match status" value="1"/>
</dbReference>
<dbReference type="Gene3D" id="3.40.366.10">
    <property type="entry name" value="Malonyl-Coenzyme A Acyl Carrier Protein, domain 2"/>
    <property type="match status" value="1"/>
</dbReference>
<dbReference type="GO" id="GO:0006633">
    <property type="term" value="P:fatty acid biosynthetic process"/>
    <property type="evidence" value="ECO:0007669"/>
    <property type="project" value="InterPro"/>
</dbReference>
<dbReference type="eggNOG" id="COG0236">
    <property type="taxonomic scope" value="Bacteria"/>
</dbReference>
<evidence type="ECO:0000256" key="1">
    <source>
        <dbReference type="ARBA" id="ARBA00022450"/>
    </source>
</evidence>
<dbReference type="eggNOG" id="COG1028">
    <property type="taxonomic scope" value="Bacteria"/>
</dbReference>
<proteinExistence type="predicted"/>
<dbReference type="Gene3D" id="3.40.47.10">
    <property type="match status" value="1"/>
</dbReference>
<dbReference type="InterPro" id="IPR036736">
    <property type="entry name" value="ACP-like_sf"/>
</dbReference>
<dbReference type="Gene3D" id="3.30.70.250">
    <property type="entry name" value="Malonyl-CoA ACP transacylase, ACP-binding"/>
    <property type="match status" value="1"/>
</dbReference>
<dbReference type="SUPFAM" id="SSF53901">
    <property type="entry name" value="Thiolase-like"/>
    <property type="match status" value="1"/>
</dbReference>
<reference evidence="8" key="1">
    <citation type="submission" date="2009-09" db="EMBL/GenBank/DDBJ databases">
        <title>The complete genome of Nakamurella multipartita DSM 44233.</title>
        <authorList>
            <consortium name="US DOE Joint Genome Institute (JGI-PGF)"/>
            <person name="Lucas S."/>
            <person name="Copeland A."/>
            <person name="Lapidus A."/>
            <person name="Glavina del Rio T."/>
            <person name="Dalin E."/>
            <person name="Tice H."/>
            <person name="Bruce D."/>
            <person name="Goodwin L."/>
            <person name="Pitluck S."/>
            <person name="Kyrpides N."/>
            <person name="Mavromatis K."/>
            <person name="Ivanova N."/>
            <person name="Ovchinnikova G."/>
            <person name="Sims D."/>
            <person name="Meincke L."/>
            <person name="Brettin T."/>
            <person name="Detter J.C."/>
            <person name="Han C."/>
            <person name="Larimer F."/>
            <person name="Land M."/>
            <person name="Hauser L."/>
            <person name="Markowitz V."/>
            <person name="Cheng J.-F."/>
            <person name="Hugenholtz P."/>
            <person name="Woyke T."/>
            <person name="Wu D."/>
            <person name="Klenk H.-P."/>
            <person name="Eisen J.A."/>
        </authorList>
    </citation>
    <scope>NUCLEOTIDE SEQUENCE [LARGE SCALE GENOMIC DNA]</scope>
    <source>
        <strain evidence="8">ATCC 700099 / DSM 44233 / CIP 104796 / JCM 9543 / NBRC 105858 / Y-104</strain>
    </source>
</reference>
<dbReference type="STRING" id="479431.Namu_4238"/>
<dbReference type="InterPro" id="IPR016036">
    <property type="entry name" value="Malonyl_transacylase_ACP-bd"/>
</dbReference>
<keyword evidence="2" id="KW-0597">Phosphoprotein</keyword>
<dbReference type="InterPro" id="IPR013968">
    <property type="entry name" value="PKS_KR"/>
</dbReference>
<keyword evidence="7" id="KW-0012">Acyltransferase</keyword>
<dbReference type="GO" id="GO:0047879">
    <property type="term" value="F:erythronolide synthase activity"/>
    <property type="evidence" value="ECO:0007669"/>
    <property type="project" value="UniProtKB-EC"/>
</dbReference>
<feature type="compositionally biased region" description="Pro residues" evidence="4">
    <location>
        <begin position="1010"/>
        <end position="1024"/>
    </location>
</feature>
<dbReference type="SMART" id="SM00825">
    <property type="entry name" value="PKS_KS"/>
    <property type="match status" value="1"/>
</dbReference>
<dbReference type="InterPro" id="IPR016035">
    <property type="entry name" value="Acyl_Trfase/lysoPLipase"/>
</dbReference>
<keyword evidence="1" id="KW-0596">Phosphopantetheine</keyword>
<organism evidence="7 8">
    <name type="scientific">Nakamurella multipartita (strain ATCC 700099 / DSM 44233 / CIP 104796 / JCM 9543 / NBRC 105858 / Y-104)</name>
    <name type="common">Microsphaera multipartita</name>
    <dbReference type="NCBI Taxonomy" id="479431"/>
    <lineage>
        <taxon>Bacteria</taxon>
        <taxon>Bacillati</taxon>
        <taxon>Actinomycetota</taxon>
        <taxon>Actinomycetes</taxon>
        <taxon>Nakamurellales</taxon>
        <taxon>Nakamurellaceae</taxon>
        <taxon>Nakamurella</taxon>
    </lineage>
</organism>
<dbReference type="Gene3D" id="3.40.50.720">
    <property type="entry name" value="NAD(P)-binding Rossmann-like Domain"/>
    <property type="match status" value="1"/>
</dbReference>
<dbReference type="Pfam" id="PF16197">
    <property type="entry name" value="KAsynt_C_assoc"/>
    <property type="match status" value="1"/>
</dbReference>
<reference evidence="7 8" key="2">
    <citation type="journal article" date="2010" name="Stand. Genomic Sci.">
        <title>Complete genome sequence of Nakamurella multipartita type strain (Y-104).</title>
        <authorList>
            <person name="Tice H."/>
            <person name="Mayilraj S."/>
            <person name="Sims D."/>
            <person name="Lapidus A."/>
            <person name="Nolan M."/>
            <person name="Lucas S."/>
            <person name="Glavina Del Rio T."/>
            <person name="Copeland A."/>
            <person name="Cheng J.F."/>
            <person name="Meincke L."/>
            <person name="Bruce D."/>
            <person name="Goodwin L."/>
            <person name="Pitluck S."/>
            <person name="Ivanova N."/>
            <person name="Mavromatis K."/>
            <person name="Ovchinnikova G."/>
            <person name="Pati A."/>
            <person name="Chen A."/>
            <person name="Palaniappan K."/>
            <person name="Land M."/>
            <person name="Hauser L."/>
            <person name="Chang Y.J."/>
            <person name="Jeffries C.D."/>
            <person name="Detter J.C."/>
            <person name="Brettin T."/>
            <person name="Rohde M."/>
            <person name="Goker M."/>
            <person name="Bristow J."/>
            <person name="Eisen J.A."/>
            <person name="Markowitz V."/>
            <person name="Hugenholtz P."/>
            <person name="Kyrpides N.C."/>
            <person name="Klenk H.P."/>
            <person name="Chen F."/>
        </authorList>
    </citation>
    <scope>NUCLEOTIDE SEQUENCE [LARGE SCALE GENOMIC DNA]</scope>
    <source>
        <strain evidence="8">ATCC 700099 / DSM 44233 / CIP 104796 / JCM 9543 / NBRC 105858 / Y-104</strain>
    </source>
</reference>
<dbReference type="EC" id="2.3.1.94" evidence="7"/>
<dbReference type="Proteomes" id="UP000002218">
    <property type="component" value="Chromosome"/>
</dbReference>
<dbReference type="InterPro" id="IPR032821">
    <property type="entry name" value="PKS_assoc"/>
</dbReference>
<evidence type="ECO:0000256" key="4">
    <source>
        <dbReference type="SAM" id="MobiDB-lite"/>
    </source>
</evidence>
<dbReference type="RefSeq" id="WP_015749352.1">
    <property type="nucleotide sequence ID" value="NC_013235.1"/>
</dbReference>
<dbReference type="Pfam" id="PF00550">
    <property type="entry name" value="PP-binding"/>
    <property type="match status" value="2"/>
</dbReference>
<dbReference type="SUPFAM" id="SSF55048">
    <property type="entry name" value="Probable ACP-binding domain of malonyl-CoA ACP transacylase"/>
    <property type="match status" value="1"/>
</dbReference>
<keyword evidence="3 7" id="KW-0808">Transferase</keyword>
<dbReference type="InterPro" id="IPR018201">
    <property type="entry name" value="Ketoacyl_synth_AS"/>
</dbReference>
<name>C8XIR2_NAKMY</name>
<dbReference type="KEGG" id="nml:Namu_4238"/>
<feature type="region of interest" description="Disordered" evidence="4">
    <location>
        <begin position="987"/>
        <end position="1027"/>
    </location>
</feature>
<dbReference type="Gene3D" id="1.10.1200.10">
    <property type="entry name" value="ACP-like"/>
    <property type="match status" value="2"/>
</dbReference>
<dbReference type="Pfam" id="PF02801">
    <property type="entry name" value="Ketoacyl-synt_C"/>
    <property type="match status" value="1"/>
</dbReference>
<dbReference type="eggNOG" id="COG3321">
    <property type="taxonomic scope" value="Bacteria"/>
</dbReference>
<dbReference type="HOGENOM" id="CLU_000022_30_2_11"/>
<evidence type="ECO:0000313" key="7">
    <source>
        <dbReference type="EMBL" id="ACV80527.1"/>
    </source>
</evidence>
<evidence type="ECO:0000259" key="6">
    <source>
        <dbReference type="PROSITE" id="PS52004"/>
    </source>
</evidence>
<feature type="domain" description="Carrier" evidence="5">
    <location>
        <begin position="1256"/>
        <end position="1336"/>
    </location>
</feature>